<proteinExistence type="predicted"/>
<sequence>MPDSQDLEIIATSSTLKSSEKSSTFSLDEFKTLKKLGVGRFGEVILTSTEKNHYPYVGVTYEPRKKTENSKTDLSVHSGNSSERVFLYAIKIIETKNFVKSYLQASNIGNLNKIKNEIKILTSLNQFNHPNIVELYSIINNNNNSNQLERQKINNSINHRNGTNDQSSDISDSNNSQQSRSDDGSYSLRATDSSKIYLIMEFCSLGEIDCSNFSVRPLKDHTIKSCLISDANIAIYNIQLKIQDIIKGLEFLHLNGIIHRDIKPANLLVDHRGNVKLSDFGTAYRISNNFVDDDFELFKNPVGTPVFLAPEICCNSLDTTKRNGNTSLPGGSSQLQSHNFSKPSIYSIPSNVSTTPSAQSTQSFKLKLFQKQRKNPSLMGSGIDMWALGVTLYKLFFDDFPFFSENEFRLFEKIVKNEPKFPSDIKLCRTLNICFETKKKDEKTLIFYSRYYKYISEIISKLLIKDPVKRLTLDEFKKHKIFTLFNETFHNNVSHASRQRLETSFLKFNTTFIKNYEKTHANQIGNMYRDSDLSRCSKSTIDFLNTLTSKNSTELKIKSSMDMLPPLHPTEKDQSRISSKSPRMSSQSSRINHSPKSDQSPRMNRSPNLNKSPSRSISPAVNGSPRNLSRSNHVPSTKINYNEKRTNNDFEKSVVRKKSLTLLNSNQPKRMTGSFAKLFSKSIKMNSEITDSATVGSNSTTGSNNGPQTSTGNSLMSYSKDFFKSEITLESGSDEGHNFDYGYDDDSDDGFDISSSTLKQILAETSLHGKNMTELDDRMSPNTTSGSSKLNRKSVMMIEQQFEPYSVTVSSGKMKSTSSLPLYTDSLDLKPIQQQVYTQNVNNGSSASSSQQHISNRSSKMVLKAQLKIT</sequence>
<comment type="caution">
    <text evidence="1">The sequence shown here is derived from an EMBL/GenBank/DDBJ whole genome shotgun (WGS) entry which is preliminary data.</text>
</comment>
<name>A0ACB5TH14_CANBO</name>
<evidence type="ECO:0000313" key="1">
    <source>
        <dbReference type="EMBL" id="GME88096.1"/>
    </source>
</evidence>
<evidence type="ECO:0000313" key="2">
    <source>
        <dbReference type="Proteomes" id="UP001165101"/>
    </source>
</evidence>
<accession>A0ACB5TH14</accession>
<dbReference type="Proteomes" id="UP001165101">
    <property type="component" value="Unassembled WGS sequence"/>
</dbReference>
<dbReference type="EMBL" id="BSXV01000213">
    <property type="protein sequence ID" value="GME88096.1"/>
    <property type="molecule type" value="Genomic_DNA"/>
</dbReference>
<reference evidence="1" key="1">
    <citation type="submission" date="2023-04" db="EMBL/GenBank/DDBJ databases">
        <title>Candida boidinii NBRC 1967.</title>
        <authorList>
            <person name="Ichikawa N."/>
            <person name="Sato H."/>
            <person name="Tonouchi N."/>
        </authorList>
    </citation>
    <scope>NUCLEOTIDE SEQUENCE</scope>
    <source>
        <strain evidence="1">NBRC 1967</strain>
    </source>
</reference>
<protein>
    <submittedName>
        <fullName evidence="1">Unnamed protein product</fullName>
    </submittedName>
</protein>
<organism evidence="1 2">
    <name type="scientific">Candida boidinii</name>
    <name type="common">Yeast</name>
    <dbReference type="NCBI Taxonomy" id="5477"/>
    <lineage>
        <taxon>Eukaryota</taxon>
        <taxon>Fungi</taxon>
        <taxon>Dikarya</taxon>
        <taxon>Ascomycota</taxon>
        <taxon>Saccharomycotina</taxon>
        <taxon>Pichiomycetes</taxon>
        <taxon>Pichiales</taxon>
        <taxon>Pichiaceae</taxon>
        <taxon>Ogataea</taxon>
        <taxon>Ogataea/Candida clade</taxon>
    </lineage>
</organism>
<gene>
    <name evidence="1" type="ORF">Cboi01_000071900</name>
</gene>
<keyword evidence="2" id="KW-1185">Reference proteome</keyword>